<feature type="transmembrane region" description="Helical" evidence="1">
    <location>
        <begin position="489"/>
        <end position="510"/>
    </location>
</feature>
<keyword evidence="1" id="KW-1133">Transmembrane helix</keyword>
<dbReference type="GO" id="GO:0016020">
    <property type="term" value="C:membrane"/>
    <property type="evidence" value="ECO:0007669"/>
    <property type="project" value="InterPro"/>
</dbReference>
<dbReference type="Proteomes" id="UP000316213">
    <property type="component" value="Unassembled WGS sequence"/>
</dbReference>
<reference evidence="3 4" key="1">
    <citation type="submission" date="2019-02" db="EMBL/GenBank/DDBJ databases">
        <title>Deep-cultivation of Planctomycetes and their phenomic and genomic characterization uncovers novel biology.</title>
        <authorList>
            <person name="Wiegand S."/>
            <person name="Jogler M."/>
            <person name="Boedeker C."/>
            <person name="Pinto D."/>
            <person name="Vollmers J."/>
            <person name="Rivas-Marin E."/>
            <person name="Kohn T."/>
            <person name="Peeters S.H."/>
            <person name="Heuer A."/>
            <person name="Rast P."/>
            <person name="Oberbeckmann S."/>
            <person name="Bunk B."/>
            <person name="Jeske O."/>
            <person name="Meyerdierks A."/>
            <person name="Storesund J.E."/>
            <person name="Kallscheuer N."/>
            <person name="Luecker S."/>
            <person name="Lage O.M."/>
            <person name="Pohl T."/>
            <person name="Merkel B.J."/>
            <person name="Hornburger P."/>
            <person name="Mueller R.-W."/>
            <person name="Bruemmer F."/>
            <person name="Labrenz M."/>
            <person name="Spormann A.M."/>
            <person name="Op Den Camp H."/>
            <person name="Overmann J."/>
            <person name="Amann R."/>
            <person name="Jetten M.S.M."/>
            <person name="Mascher T."/>
            <person name="Medema M.H."/>
            <person name="Devos D.P."/>
            <person name="Kaster A.-K."/>
            <person name="Ovreas L."/>
            <person name="Rohde M."/>
            <person name="Galperin M.Y."/>
            <person name="Jogler C."/>
        </authorList>
    </citation>
    <scope>NUCLEOTIDE SEQUENCE [LARGE SCALE GENOMIC DNA]</scope>
    <source>
        <strain evidence="3 4">Pla100</strain>
    </source>
</reference>
<evidence type="ECO:0000256" key="1">
    <source>
        <dbReference type="SAM" id="Phobius"/>
    </source>
</evidence>
<feature type="transmembrane region" description="Helical" evidence="1">
    <location>
        <begin position="402"/>
        <end position="426"/>
    </location>
</feature>
<comment type="caution">
    <text evidence="3">The sequence shown here is derived from an EMBL/GenBank/DDBJ whole genome shotgun (WGS) entry which is preliminary data.</text>
</comment>
<dbReference type="RefSeq" id="WP_146579897.1">
    <property type="nucleotide sequence ID" value="NZ_SJPM01000010.1"/>
</dbReference>
<gene>
    <name evidence="3" type="primary">rsxG_2</name>
    <name evidence="3" type="ORF">Pla100_44060</name>
</gene>
<accession>A0A5C6A0J7</accession>
<dbReference type="InterPro" id="IPR017896">
    <property type="entry name" value="4Fe4S_Fe-S-bd"/>
</dbReference>
<feature type="transmembrane region" description="Helical" evidence="1">
    <location>
        <begin position="371"/>
        <end position="390"/>
    </location>
</feature>
<dbReference type="SMART" id="SM00900">
    <property type="entry name" value="FMN_bind"/>
    <property type="match status" value="2"/>
</dbReference>
<proteinExistence type="predicted"/>
<feature type="transmembrane region" description="Helical" evidence="1">
    <location>
        <begin position="522"/>
        <end position="544"/>
    </location>
</feature>
<keyword evidence="1" id="KW-0472">Membrane</keyword>
<dbReference type="Pfam" id="PF04205">
    <property type="entry name" value="FMN_bind"/>
    <property type="match status" value="2"/>
</dbReference>
<dbReference type="GO" id="GO:0010181">
    <property type="term" value="F:FMN binding"/>
    <property type="evidence" value="ECO:0007669"/>
    <property type="project" value="InterPro"/>
</dbReference>
<feature type="transmembrane region" description="Helical" evidence="1">
    <location>
        <begin position="432"/>
        <end position="450"/>
    </location>
</feature>
<dbReference type="Pfam" id="PF12801">
    <property type="entry name" value="Fer4_5"/>
    <property type="match status" value="2"/>
</dbReference>
<evidence type="ECO:0000313" key="4">
    <source>
        <dbReference type="Proteomes" id="UP000316213"/>
    </source>
</evidence>
<dbReference type="InterPro" id="IPR007329">
    <property type="entry name" value="FMN-bd"/>
</dbReference>
<dbReference type="EMBL" id="SJPM01000010">
    <property type="protein sequence ID" value="TWT93089.1"/>
    <property type="molecule type" value="Genomic_DNA"/>
</dbReference>
<organism evidence="3 4">
    <name type="scientific">Neorhodopirellula pilleata</name>
    <dbReference type="NCBI Taxonomy" id="2714738"/>
    <lineage>
        <taxon>Bacteria</taxon>
        <taxon>Pseudomonadati</taxon>
        <taxon>Planctomycetota</taxon>
        <taxon>Planctomycetia</taxon>
        <taxon>Pirellulales</taxon>
        <taxon>Pirellulaceae</taxon>
        <taxon>Neorhodopirellula</taxon>
    </lineage>
</organism>
<protein>
    <submittedName>
        <fullName evidence="3">Electron transport complex subunit RsxG</fullName>
    </submittedName>
</protein>
<dbReference type="AlphaFoldDB" id="A0A5C6A0J7"/>
<name>A0A5C6A0J7_9BACT</name>
<keyword evidence="1" id="KW-0812">Transmembrane</keyword>
<feature type="domain" description="FMN-binding" evidence="2">
    <location>
        <begin position="253"/>
        <end position="340"/>
    </location>
</feature>
<keyword evidence="4" id="KW-1185">Reference proteome</keyword>
<sequence>MSIPPTYRTWLVHAIRCSILAGLLLLLPSPHGRSLGERLAFGNLTIDDEAAVSPPTLEQVIAATGGAFEVARVEPTANDRGLFELQDQAGNRIGWAARTLPAAQDVAGYRGPTEAVLILDQQQAIVAVDVLGSHDTEEHVDEVRNSPAFLNQFVGLTWGGRSIDDSSVNIDGVSGATLTSLAMARGILKRLGSETRSLVFDRPLSLEDAQKVFPDAQGVSGDPVATVVADVDDPESVLGTLVRTGAFVENEVGYQGPTEMLLGFDGDGKLLKPVVRQSFDNEPYVGYVPQEYSFWQFFRGKTITELAAFNVQAEGVEGVSGATMTSMAIAYTLPQVAAKIEATGGLKQWTAPSPPPGRWDRIEQAISQIRWTLADGITIGLIMLLAVLVGTHQMRRKPIRTAWLILVIIGIGGWTGNLISLALIAGWTTSGVSWYLAIGLVGLVAVAMVIPPTRRGNPYCNHLCPHGAIQQLIRPGATSKRKRNLPRGWHARLANLPAVTLAVAYVLLLFRPQTDVSVLEPFHAYLWTIASWSAIVFAVATLLFSATIPMGYCRLGCPTGRLIEHIRLKTSSNRWSRFDWAASGLLLIALVSFLARRSIV</sequence>
<evidence type="ECO:0000259" key="2">
    <source>
        <dbReference type="SMART" id="SM00900"/>
    </source>
</evidence>
<feature type="domain" description="FMN-binding" evidence="2">
    <location>
        <begin position="108"/>
        <end position="194"/>
    </location>
</feature>
<dbReference type="OrthoDB" id="235065at2"/>
<evidence type="ECO:0000313" key="3">
    <source>
        <dbReference type="EMBL" id="TWT93089.1"/>
    </source>
</evidence>